<comment type="caution">
    <text evidence="1">The sequence shown here is derived from an EMBL/GenBank/DDBJ whole genome shotgun (WGS) entry which is preliminary data.</text>
</comment>
<dbReference type="EMBL" id="WNWM01000002">
    <property type="protein sequence ID" value="MUI14097.1"/>
    <property type="molecule type" value="Genomic_DNA"/>
</dbReference>
<reference evidence="1 2" key="1">
    <citation type="submission" date="2019-11" db="EMBL/GenBank/DDBJ databases">
        <title>Draft Genome Sequences of Six Type Strains of the Genus Massilia.</title>
        <authorList>
            <person name="Miess H."/>
            <person name="Frediansyah A."/>
            <person name="Goeker M."/>
            <person name="Gross H."/>
        </authorList>
    </citation>
    <scope>NUCLEOTIDE SEQUENCE [LARGE SCALE GENOMIC DNA]</scope>
    <source>
        <strain evidence="1 2">DSM 17513</strain>
    </source>
</reference>
<gene>
    <name evidence="1" type="ORF">GJV26_16770</name>
</gene>
<sequence length="93" mass="9925">MLGDSIFDNAQYALALFNGVILYEAVMQGIPVFDLRLVCTEPANYAASSPIEPSFEDGRKIAAAIAQLVPALNACMARTVIFSAAASQLERTT</sequence>
<proteinExistence type="predicted"/>
<dbReference type="OrthoDB" id="212722at2"/>
<organism evidence="1 2">
    <name type="scientific">Pseudoduganella dura</name>
    <dbReference type="NCBI Taxonomy" id="321982"/>
    <lineage>
        <taxon>Bacteria</taxon>
        <taxon>Pseudomonadati</taxon>
        <taxon>Pseudomonadota</taxon>
        <taxon>Betaproteobacteria</taxon>
        <taxon>Burkholderiales</taxon>
        <taxon>Oxalobacteraceae</taxon>
        <taxon>Telluria group</taxon>
        <taxon>Pseudoduganella</taxon>
    </lineage>
</organism>
<accession>A0A6I3XCH9</accession>
<evidence type="ECO:0000313" key="1">
    <source>
        <dbReference type="EMBL" id="MUI14097.1"/>
    </source>
</evidence>
<dbReference type="RefSeq" id="WP_155709828.1">
    <property type="nucleotide sequence ID" value="NZ_BMWU01000002.1"/>
</dbReference>
<protein>
    <submittedName>
        <fullName evidence="1">Uncharacterized protein</fullName>
    </submittedName>
</protein>
<evidence type="ECO:0000313" key="2">
    <source>
        <dbReference type="Proteomes" id="UP000431684"/>
    </source>
</evidence>
<dbReference type="Proteomes" id="UP000431684">
    <property type="component" value="Unassembled WGS sequence"/>
</dbReference>
<keyword evidence="2" id="KW-1185">Reference proteome</keyword>
<name>A0A6I3XCH9_9BURK</name>
<dbReference type="AlphaFoldDB" id="A0A6I3XCH9"/>